<dbReference type="CDD" id="cd17541">
    <property type="entry name" value="REC_CheB-like"/>
    <property type="match status" value="1"/>
</dbReference>
<dbReference type="NCBIfam" id="NF009206">
    <property type="entry name" value="PRK12555.1"/>
    <property type="match status" value="1"/>
</dbReference>
<dbReference type="HAMAP" id="MF_00099">
    <property type="entry name" value="CheB_chemtxs"/>
    <property type="match status" value="1"/>
</dbReference>
<dbReference type="Gene3D" id="3.40.50.180">
    <property type="entry name" value="Methylesterase CheB, C-terminal domain"/>
    <property type="match status" value="1"/>
</dbReference>
<dbReference type="Gene3D" id="3.40.50.2300">
    <property type="match status" value="1"/>
</dbReference>
<organism evidence="10 11">
    <name type="scientific">Azospirillum rugosum</name>
    <dbReference type="NCBI Taxonomy" id="416170"/>
    <lineage>
        <taxon>Bacteria</taxon>
        <taxon>Pseudomonadati</taxon>
        <taxon>Pseudomonadota</taxon>
        <taxon>Alphaproteobacteria</taxon>
        <taxon>Rhodospirillales</taxon>
        <taxon>Azospirillaceae</taxon>
        <taxon>Azospirillum</taxon>
    </lineage>
</organism>
<comment type="caution">
    <text evidence="10">The sequence shown here is derived from an EMBL/GenBank/DDBJ whole genome shotgun (WGS) entry which is preliminary data.</text>
</comment>
<dbReference type="InterPro" id="IPR011006">
    <property type="entry name" value="CheY-like_superfamily"/>
</dbReference>
<comment type="PTM">
    <text evidence="5">Phosphorylated by CheA. Phosphorylation of the N-terminal regulatory domain activates the methylesterase activity.</text>
</comment>
<dbReference type="PROSITE" id="PS50122">
    <property type="entry name" value="CHEB"/>
    <property type="match status" value="1"/>
</dbReference>
<dbReference type="PROSITE" id="PS50110">
    <property type="entry name" value="RESPONSE_REGULATORY"/>
    <property type="match status" value="1"/>
</dbReference>
<dbReference type="EC" id="3.5.1.44" evidence="5"/>
<feature type="domain" description="CheB-type methylesterase" evidence="9">
    <location>
        <begin position="160"/>
        <end position="352"/>
    </location>
</feature>
<evidence type="ECO:0000256" key="5">
    <source>
        <dbReference type="HAMAP-Rule" id="MF_00099"/>
    </source>
</evidence>
<keyword evidence="1 5" id="KW-0963">Cytoplasm</keyword>
<feature type="domain" description="Response regulatory" evidence="8">
    <location>
        <begin position="11"/>
        <end position="128"/>
    </location>
</feature>
<dbReference type="InterPro" id="IPR035909">
    <property type="entry name" value="CheB_C"/>
</dbReference>
<dbReference type="EMBL" id="JAGINP010000006">
    <property type="protein sequence ID" value="MBP2292421.1"/>
    <property type="molecule type" value="Genomic_DNA"/>
</dbReference>
<comment type="domain">
    <text evidence="5">Contains a C-terminal catalytic domain, and an N-terminal region which modulates catalytic activity.</text>
</comment>
<dbReference type="InterPro" id="IPR000673">
    <property type="entry name" value="Sig_transdc_resp-reg_Me-estase"/>
</dbReference>
<dbReference type="CDD" id="cd16432">
    <property type="entry name" value="CheB_Rec"/>
    <property type="match status" value="1"/>
</dbReference>
<evidence type="ECO:0000259" key="8">
    <source>
        <dbReference type="PROSITE" id="PS50110"/>
    </source>
</evidence>
<keyword evidence="11" id="KW-1185">Reference proteome</keyword>
<dbReference type="SUPFAM" id="SSF52172">
    <property type="entry name" value="CheY-like"/>
    <property type="match status" value="1"/>
</dbReference>
<comment type="catalytic activity">
    <reaction evidence="4 5">
        <text>[protein]-L-glutamate 5-O-methyl ester + H2O = L-glutamyl-[protein] + methanol + H(+)</text>
        <dbReference type="Rhea" id="RHEA:23236"/>
        <dbReference type="Rhea" id="RHEA-COMP:10208"/>
        <dbReference type="Rhea" id="RHEA-COMP:10311"/>
        <dbReference type="ChEBI" id="CHEBI:15377"/>
        <dbReference type="ChEBI" id="CHEBI:15378"/>
        <dbReference type="ChEBI" id="CHEBI:17790"/>
        <dbReference type="ChEBI" id="CHEBI:29973"/>
        <dbReference type="ChEBI" id="CHEBI:82795"/>
        <dbReference type="EC" id="3.1.1.61"/>
    </reaction>
</comment>
<comment type="similarity">
    <text evidence="5">Belongs to the CheB family.</text>
</comment>
<dbReference type="Pfam" id="PF01339">
    <property type="entry name" value="CheB_methylest"/>
    <property type="match status" value="1"/>
</dbReference>
<dbReference type="PANTHER" id="PTHR42872:SF6">
    <property type="entry name" value="PROTEIN-GLUTAMATE METHYLESTERASE_PROTEIN-GLUTAMINE GLUTAMINASE"/>
    <property type="match status" value="1"/>
</dbReference>
<keyword evidence="3 5" id="KW-0378">Hydrolase</keyword>
<evidence type="ECO:0000256" key="3">
    <source>
        <dbReference type="ARBA" id="ARBA00022801"/>
    </source>
</evidence>
<evidence type="ECO:0000256" key="2">
    <source>
        <dbReference type="ARBA" id="ARBA00022500"/>
    </source>
</evidence>
<dbReference type="Pfam" id="PF00072">
    <property type="entry name" value="Response_reg"/>
    <property type="match status" value="1"/>
</dbReference>
<feature type="active site" evidence="5 6">
    <location>
        <position position="294"/>
    </location>
</feature>
<keyword evidence="2 5" id="KW-0145">Chemotaxis</keyword>
<dbReference type="PANTHER" id="PTHR42872">
    <property type="entry name" value="PROTEIN-GLUTAMATE METHYLESTERASE/PROTEIN-GLUTAMINE GLUTAMINASE"/>
    <property type="match status" value="1"/>
</dbReference>
<comment type="subcellular location">
    <subcellularLocation>
        <location evidence="5">Cytoplasm</location>
    </subcellularLocation>
</comment>
<feature type="modified residue" description="4-aspartylphosphate" evidence="5 7">
    <location>
        <position position="62"/>
    </location>
</feature>
<feature type="active site" evidence="5 6">
    <location>
        <position position="198"/>
    </location>
</feature>
<name>A0ABS4SIM4_9PROT</name>
<proteinExistence type="inferred from homology"/>
<dbReference type="GO" id="GO:0008984">
    <property type="term" value="F:protein-glutamate methylesterase activity"/>
    <property type="evidence" value="ECO:0007669"/>
    <property type="project" value="UniProtKB-EC"/>
</dbReference>
<dbReference type="SUPFAM" id="SSF52738">
    <property type="entry name" value="Methylesterase CheB, C-terminal domain"/>
    <property type="match status" value="1"/>
</dbReference>
<comment type="catalytic activity">
    <reaction evidence="5">
        <text>L-glutaminyl-[protein] + H2O = L-glutamyl-[protein] + NH4(+)</text>
        <dbReference type="Rhea" id="RHEA:16441"/>
        <dbReference type="Rhea" id="RHEA-COMP:10207"/>
        <dbReference type="Rhea" id="RHEA-COMP:10208"/>
        <dbReference type="ChEBI" id="CHEBI:15377"/>
        <dbReference type="ChEBI" id="CHEBI:28938"/>
        <dbReference type="ChEBI" id="CHEBI:29973"/>
        <dbReference type="ChEBI" id="CHEBI:30011"/>
        <dbReference type="EC" id="3.5.1.44"/>
    </reaction>
</comment>
<dbReference type="InterPro" id="IPR008248">
    <property type="entry name" value="CheB-like"/>
</dbReference>
<protein>
    <recommendedName>
        <fullName evidence="5">Protein-glutamate methylesterase/protein-glutamine glutaminase</fullName>
        <ecNumber evidence="5">3.1.1.61</ecNumber>
        <ecNumber evidence="5">3.5.1.44</ecNumber>
    </recommendedName>
</protein>
<evidence type="ECO:0000259" key="9">
    <source>
        <dbReference type="PROSITE" id="PS50122"/>
    </source>
</evidence>
<accession>A0ABS4SIM4</accession>
<evidence type="ECO:0000256" key="7">
    <source>
        <dbReference type="PROSITE-ProRule" id="PRU00169"/>
    </source>
</evidence>
<evidence type="ECO:0000256" key="1">
    <source>
        <dbReference type="ARBA" id="ARBA00022490"/>
    </source>
</evidence>
<feature type="active site" evidence="5 6">
    <location>
        <position position="172"/>
    </location>
</feature>
<evidence type="ECO:0000313" key="11">
    <source>
        <dbReference type="Proteomes" id="UP000781958"/>
    </source>
</evidence>
<dbReference type="PIRSF" id="PIRSF000876">
    <property type="entry name" value="RR_chemtxs_CheB"/>
    <property type="match status" value="1"/>
</dbReference>
<dbReference type="EC" id="3.1.1.61" evidence="5"/>
<comment type="function">
    <text evidence="5">Involved in chemotaxis. Part of a chemotaxis signal transduction system that modulates chemotaxis in response to various stimuli. Catalyzes the demethylation of specific methylglutamate residues introduced into the chemoreceptors (methyl-accepting chemotaxis proteins or MCP) by CheR. Also mediates the irreversible deamidation of specific glutamine residues to glutamic acid.</text>
</comment>
<evidence type="ECO:0000313" key="10">
    <source>
        <dbReference type="EMBL" id="MBP2292421.1"/>
    </source>
</evidence>
<sequence length="359" mass="38066">MPHPIRSRPIRVVIVDDSSLMREMLKSILSEEPGIEVAGVARDPYEAREIIKHTNPDVITLDIEMPRMDGLSFLEKIMTLRPTPVVMVSSLTREGSDATIRALEIGAVDCVAKPDGADGHGFEAMTQELVGKIRVAATARLSMRRPHTTASPTLPTPRRAGSGTRLIAIGASTGGVERIRDVLAVMPADCPPIVITQHMGPSYVPSFAARLDRLSAPSVRLATQGARLEQGVVHIAPGDRHLVVIRDAHGYSCHIQDGPPVSGHRPSVDALFSSVARAAGANAVGVILSGMGRDGATGLLAMREAGAYTIGEQESSCVVYGMPRAAKEAGAVAIELPLAQIPAEMLRAFDAIGDRPRAN</sequence>
<dbReference type="Proteomes" id="UP000781958">
    <property type="component" value="Unassembled WGS sequence"/>
</dbReference>
<evidence type="ECO:0000256" key="6">
    <source>
        <dbReference type="PROSITE-ProRule" id="PRU00050"/>
    </source>
</evidence>
<dbReference type="NCBIfam" id="NF001965">
    <property type="entry name" value="PRK00742.1"/>
    <property type="match status" value="1"/>
</dbReference>
<keyword evidence="5 7" id="KW-0597">Phosphoprotein</keyword>
<dbReference type="RefSeq" id="WP_209766284.1">
    <property type="nucleotide sequence ID" value="NZ_JAGINP010000006.1"/>
</dbReference>
<dbReference type="InterPro" id="IPR001789">
    <property type="entry name" value="Sig_transdc_resp-reg_receiver"/>
</dbReference>
<reference evidence="10 11" key="1">
    <citation type="submission" date="2021-03" db="EMBL/GenBank/DDBJ databases">
        <title>Genomic Encyclopedia of Type Strains, Phase III (KMG-III): the genomes of soil and plant-associated and newly described type strains.</title>
        <authorList>
            <person name="Whitman W."/>
        </authorList>
    </citation>
    <scope>NUCLEOTIDE SEQUENCE [LARGE SCALE GENOMIC DNA]</scope>
    <source>
        <strain evidence="10 11">IMMIB AFH-6</strain>
    </source>
</reference>
<evidence type="ECO:0000256" key="4">
    <source>
        <dbReference type="ARBA" id="ARBA00048267"/>
    </source>
</evidence>
<dbReference type="SMART" id="SM00448">
    <property type="entry name" value="REC"/>
    <property type="match status" value="1"/>
</dbReference>
<gene>
    <name evidence="5" type="primary">cheB</name>
    <name evidence="10" type="ORF">J2851_002191</name>
</gene>